<evidence type="ECO:0000313" key="1">
    <source>
        <dbReference type="EMBL" id="MEA5445613.1"/>
    </source>
</evidence>
<organism evidence="1 2">
    <name type="scientific">Natronospira elongata</name>
    <dbReference type="NCBI Taxonomy" id="3110268"/>
    <lineage>
        <taxon>Bacteria</taxon>
        <taxon>Pseudomonadati</taxon>
        <taxon>Pseudomonadota</taxon>
        <taxon>Gammaproteobacteria</taxon>
        <taxon>Natronospirales</taxon>
        <taxon>Natronospiraceae</taxon>
        <taxon>Natronospira</taxon>
    </lineage>
</organism>
<dbReference type="RefSeq" id="WP_346051244.1">
    <property type="nucleotide sequence ID" value="NZ_JAYGII010000012.1"/>
</dbReference>
<evidence type="ECO:0000313" key="2">
    <source>
        <dbReference type="Proteomes" id="UP001302316"/>
    </source>
</evidence>
<protein>
    <submittedName>
        <fullName evidence="1">Uncharacterized protein</fullName>
    </submittedName>
</protein>
<proteinExistence type="predicted"/>
<dbReference type="Gene3D" id="2.20.28.160">
    <property type="match status" value="1"/>
</dbReference>
<sequence length="76" mass="8652">MNRKHNRGNSHADDSFVMACPECGRPLMLSTGDLEVGHEIECSHCHHSLYLDTATMPGRGGRYWTLVSQEDNRHER</sequence>
<comment type="caution">
    <text evidence="1">The sequence shown here is derived from an EMBL/GenBank/DDBJ whole genome shotgun (WGS) entry which is preliminary data.</text>
</comment>
<accession>A0AAP6JEZ4</accession>
<dbReference type="Proteomes" id="UP001302316">
    <property type="component" value="Unassembled WGS sequence"/>
</dbReference>
<gene>
    <name evidence="1" type="ORF">VCB98_07270</name>
</gene>
<dbReference type="EMBL" id="JAYGII010000012">
    <property type="protein sequence ID" value="MEA5445613.1"/>
    <property type="molecule type" value="Genomic_DNA"/>
</dbReference>
<dbReference type="AlphaFoldDB" id="A0AAP6JEZ4"/>
<name>A0AAP6JEZ4_9GAMM</name>
<keyword evidence="2" id="KW-1185">Reference proteome</keyword>
<reference evidence="1 2" key="1">
    <citation type="submission" date="2023-12" db="EMBL/GenBank/DDBJ databases">
        <title>Whole-genome sequencing of halo(alkali)philic microorganisms from hypersaline lakes.</title>
        <authorList>
            <person name="Sorokin D.Y."/>
            <person name="Merkel A.Y."/>
            <person name="Messina E."/>
            <person name="Yakimov M."/>
        </authorList>
    </citation>
    <scope>NUCLEOTIDE SEQUENCE [LARGE SCALE GENOMIC DNA]</scope>
    <source>
        <strain evidence="1 2">AB-CW1</strain>
    </source>
</reference>